<dbReference type="EMBL" id="OIVN01000605">
    <property type="protein sequence ID" value="SPC82881.1"/>
    <property type="molecule type" value="Genomic_DNA"/>
</dbReference>
<accession>A0A2N9F7L8</accession>
<name>A0A2N9F7L8_FAGSY</name>
<protein>
    <recommendedName>
        <fullName evidence="2">Reverse transcriptase Ty1/copia-type domain-containing protein</fullName>
    </recommendedName>
</protein>
<sequence>MKLDATNYVIWKYQILSIFESNSLLDMLDGTVSPPAQYLADVDDELSLNENPLYKQWKARDQALKTLINATLSPSAITLVIGQTTAQGVWEVLERRYTSLSRTHILSLKAELDRVKKSTTETITVYLDRIKEIRDKLGSVGVIVDDEDLLHVVLKGLPSEYDPFCSAMHTRDRAISLEELHVLLTSKEESKKNAKHNGHDDQPHMAMAATHSQFSTPTTNNPLPLFSAPWNRGHGGRSNNHDRGGRNSFGTNRGTSQCPQCQIYGKTGHLTLDCFHRMNFAYQGRQPLLYFHSCSLPSLLGVPPSFVSPTSVIDSNSMTIPPLAPTFVTVPSSGPLIALSTAPVAHSIPSVANDHSMQTRGKSGITKKKQILLTKSTPDYLDTEPPSYTVARTIPQWHEAMSSEFAALSRQSTWSLVPPFPDHHVIGCRWVFKLKRNSDGSVARYKARLVAKGNHQMRGIDFAETFSPVVKSATVHLILSIAAQHQWSLHNIIITENMPTAVTQLIANLASIFELKDLGPLKYFLGLQIDYKSSGFFVHQSKYALDVLSRHNMTTCKPCTSPFVSCSKVSSDVVESLIDPTPYRSLVGALQYLTFTCLDLSFAVNSLCQHMQNPTSAHMIAAKRVLRYICGTLSHGILFQPGPMYLIVFIDADWAGNPMDRRSTTGFLVFLGNNLITWASKKQPTVSRSSTEAEYRSLALGAAKVTWIRMLLCDLHIFLASCPTLWCDNTSAISLASNPVFHTRTKHVEVNYHFMREHVVRGDLKVQFIPTIDQLADLLTKALPTPRFLQLSNKLLHSFSWHPFEGG</sequence>
<dbReference type="PANTHER" id="PTHR11439">
    <property type="entry name" value="GAG-POL-RELATED RETROTRANSPOSON"/>
    <property type="match status" value="1"/>
</dbReference>
<feature type="region of interest" description="Disordered" evidence="1">
    <location>
        <begin position="230"/>
        <end position="252"/>
    </location>
</feature>
<dbReference type="PANTHER" id="PTHR11439:SF500">
    <property type="entry name" value="RNA-DIRECTED DNA POLYMERASE"/>
    <property type="match status" value="1"/>
</dbReference>
<evidence type="ECO:0000313" key="3">
    <source>
        <dbReference type="EMBL" id="SPC82881.1"/>
    </source>
</evidence>
<reference evidence="3" key="1">
    <citation type="submission" date="2018-02" db="EMBL/GenBank/DDBJ databases">
        <authorList>
            <person name="Cohen D.B."/>
            <person name="Kent A.D."/>
        </authorList>
    </citation>
    <scope>NUCLEOTIDE SEQUENCE</scope>
</reference>
<dbReference type="InterPro" id="IPR013103">
    <property type="entry name" value="RVT_2"/>
</dbReference>
<dbReference type="Pfam" id="PF07727">
    <property type="entry name" value="RVT_2"/>
    <property type="match status" value="1"/>
</dbReference>
<dbReference type="SUPFAM" id="SSF56672">
    <property type="entry name" value="DNA/RNA polymerases"/>
    <property type="match status" value="1"/>
</dbReference>
<dbReference type="InterPro" id="IPR043502">
    <property type="entry name" value="DNA/RNA_pol_sf"/>
</dbReference>
<evidence type="ECO:0000259" key="2">
    <source>
        <dbReference type="Pfam" id="PF07727"/>
    </source>
</evidence>
<dbReference type="Pfam" id="PF14223">
    <property type="entry name" value="Retrotran_gag_2"/>
    <property type="match status" value="1"/>
</dbReference>
<proteinExistence type="predicted"/>
<gene>
    <name evidence="3" type="ORF">FSB_LOCUS10763</name>
</gene>
<evidence type="ECO:0000256" key="1">
    <source>
        <dbReference type="SAM" id="MobiDB-lite"/>
    </source>
</evidence>
<dbReference type="CDD" id="cd09272">
    <property type="entry name" value="RNase_HI_RT_Ty1"/>
    <property type="match status" value="1"/>
</dbReference>
<feature type="domain" description="Reverse transcriptase Ty1/copia-type" evidence="2">
    <location>
        <begin position="412"/>
        <end position="494"/>
    </location>
</feature>
<dbReference type="AlphaFoldDB" id="A0A2N9F7L8"/>
<organism evidence="3">
    <name type="scientific">Fagus sylvatica</name>
    <name type="common">Beechnut</name>
    <dbReference type="NCBI Taxonomy" id="28930"/>
    <lineage>
        <taxon>Eukaryota</taxon>
        <taxon>Viridiplantae</taxon>
        <taxon>Streptophyta</taxon>
        <taxon>Embryophyta</taxon>
        <taxon>Tracheophyta</taxon>
        <taxon>Spermatophyta</taxon>
        <taxon>Magnoliopsida</taxon>
        <taxon>eudicotyledons</taxon>
        <taxon>Gunneridae</taxon>
        <taxon>Pentapetalae</taxon>
        <taxon>rosids</taxon>
        <taxon>fabids</taxon>
        <taxon>Fagales</taxon>
        <taxon>Fagaceae</taxon>
        <taxon>Fagus</taxon>
    </lineage>
</organism>